<dbReference type="AlphaFoldDB" id="A0A507C8V6"/>
<name>A0A507C8V6_9FUNG</name>
<dbReference type="VEuPathDB" id="FungiDB:SeMB42_g07391"/>
<accession>A0A507C8V6</accession>
<organism evidence="2 3">
    <name type="scientific">Synchytrium endobioticum</name>
    <dbReference type="NCBI Taxonomy" id="286115"/>
    <lineage>
        <taxon>Eukaryota</taxon>
        <taxon>Fungi</taxon>
        <taxon>Fungi incertae sedis</taxon>
        <taxon>Chytridiomycota</taxon>
        <taxon>Chytridiomycota incertae sedis</taxon>
        <taxon>Chytridiomycetes</taxon>
        <taxon>Synchytriales</taxon>
        <taxon>Synchytriaceae</taxon>
        <taxon>Synchytrium</taxon>
    </lineage>
</organism>
<dbReference type="Proteomes" id="UP000317494">
    <property type="component" value="Unassembled WGS sequence"/>
</dbReference>
<feature type="compositionally biased region" description="Low complexity" evidence="1">
    <location>
        <begin position="1"/>
        <end position="14"/>
    </location>
</feature>
<evidence type="ECO:0000313" key="3">
    <source>
        <dbReference type="Proteomes" id="UP000317494"/>
    </source>
</evidence>
<sequence length="140" mass="16162">MATTMAMDTKTASTPRDTNTRRTERSLLIPQQEKEATSTKAGLVRSSTLLRVTVVILYKRCKVQGCRGCMLPRVTSGCTKYETETFERDVVFSIFSNRELSWSRWLRRRSSKAEITSLTLIESIFIVGVKHWRRSRSHTR</sequence>
<gene>
    <name evidence="2" type="ORF">SeMB42_g07391</name>
</gene>
<reference evidence="2 3" key="1">
    <citation type="journal article" date="2019" name="Sci. Rep.">
        <title>Comparative genomics of chytrid fungi reveal insights into the obligate biotrophic and pathogenic lifestyle of Synchytrium endobioticum.</title>
        <authorList>
            <person name="van de Vossenberg B.T.L.H."/>
            <person name="Warris S."/>
            <person name="Nguyen H.D.T."/>
            <person name="van Gent-Pelzer M.P.E."/>
            <person name="Joly D.L."/>
            <person name="van de Geest H.C."/>
            <person name="Bonants P.J.M."/>
            <person name="Smith D.S."/>
            <person name="Levesque C.A."/>
            <person name="van der Lee T.A.J."/>
        </authorList>
    </citation>
    <scope>NUCLEOTIDE SEQUENCE [LARGE SCALE GENOMIC DNA]</scope>
    <source>
        <strain evidence="2 3">MB42</strain>
    </source>
</reference>
<dbReference type="EMBL" id="QEAN01000515">
    <property type="protein sequence ID" value="TPX33963.1"/>
    <property type="molecule type" value="Genomic_DNA"/>
</dbReference>
<evidence type="ECO:0000256" key="1">
    <source>
        <dbReference type="SAM" id="MobiDB-lite"/>
    </source>
</evidence>
<feature type="region of interest" description="Disordered" evidence="1">
    <location>
        <begin position="1"/>
        <end position="40"/>
    </location>
</feature>
<comment type="caution">
    <text evidence="2">The sequence shown here is derived from an EMBL/GenBank/DDBJ whole genome shotgun (WGS) entry which is preliminary data.</text>
</comment>
<evidence type="ECO:0000313" key="2">
    <source>
        <dbReference type="EMBL" id="TPX33963.1"/>
    </source>
</evidence>
<keyword evidence="3" id="KW-1185">Reference proteome</keyword>
<protein>
    <submittedName>
        <fullName evidence="2">Uncharacterized protein</fullName>
    </submittedName>
</protein>
<proteinExistence type="predicted"/>